<keyword evidence="9" id="KW-0325">Glycoprotein</keyword>
<evidence type="ECO:0000256" key="2">
    <source>
        <dbReference type="ARBA" id="ARBA00010473"/>
    </source>
</evidence>
<dbReference type="Pfam" id="PF04163">
    <property type="entry name" value="Tht1"/>
    <property type="match status" value="1"/>
</dbReference>
<evidence type="ECO:0000256" key="9">
    <source>
        <dbReference type="ARBA" id="ARBA00023180"/>
    </source>
</evidence>
<evidence type="ECO:0000256" key="8">
    <source>
        <dbReference type="ARBA" id="ARBA00023136"/>
    </source>
</evidence>
<gene>
    <name evidence="13" type="ORF">BQ2448_5074</name>
</gene>
<keyword evidence="8 11" id="KW-0472">Membrane</keyword>
<evidence type="ECO:0000256" key="5">
    <source>
        <dbReference type="ARBA" id="ARBA00022729"/>
    </source>
</evidence>
<evidence type="ECO:0000256" key="4">
    <source>
        <dbReference type="ARBA" id="ARBA00022692"/>
    </source>
</evidence>
<keyword evidence="14" id="KW-1185">Reference proteome</keyword>
<feature type="transmembrane region" description="Helical" evidence="11">
    <location>
        <begin position="528"/>
        <end position="550"/>
    </location>
</feature>
<dbReference type="OrthoDB" id="2536334at2759"/>
<dbReference type="EMBL" id="FMSP01000002">
    <property type="protein sequence ID" value="SCV67463.1"/>
    <property type="molecule type" value="Genomic_DNA"/>
</dbReference>
<dbReference type="GO" id="GO:0048288">
    <property type="term" value="P:nuclear membrane fusion involved in karyogamy"/>
    <property type="evidence" value="ECO:0007669"/>
    <property type="project" value="UniProtKB-UniRule"/>
</dbReference>
<feature type="transmembrane region" description="Helical" evidence="11">
    <location>
        <begin position="504"/>
        <end position="522"/>
    </location>
</feature>
<dbReference type="InterPro" id="IPR007292">
    <property type="entry name" value="Nuclear_fusion_Kar5"/>
</dbReference>
<organism evidence="13 14">
    <name type="scientific">Microbotryum intermedium</name>
    <dbReference type="NCBI Taxonomy" id="269621"/>
    <lineage>
        <taxon>Eukaryota</taxon>
        <taxon>Fungi</taxon>
        <taxon>Dikarya</taxon>
        <taxon>Basidiomycota</taxon>
        <taxon>Pucciniomycotina</taxon>
        <taxon>Microbotryomycetes</taxon>
        <taxon>Microbotryales</taxon>
        <taxon>Microbotryaceae</taxon>
        <taxon>Microbotryum</taxon>
    </lineage>
</organism>
<evidence type="ECO:0000256" key="12">
    <source>
        <dbReference type="SAM" id="MobiDB-lite"/>
    </source>
</evidence>
<evidence type="ECO:0000256" key="3">
    <source>
        <dbReference type="ARBA" id="ARBA00022459"/>
    </source>
</evidence>
<feature type="region of interest" description="Disordered" evidence="12">
    <location>
        <begin position="1"/>
        <end position="54"/>
    </location>
</feature>
<dbReference type="PANTHER" id="PTHR28012">
    <property type="entry name" value="NUCLEAR FUSION PROTEIN KAR5"/>
    <property type="match status" value="1"/>
</dbReference>
<dbReference type="GO" id="GO:0031965">
    <property type="term" value="C:nuclear membrane"/>
    <property type="evidence" value="ECO:0007669"/>
    <property type="project" value="UniProtKB-SubCell"/>
</dbReference>
<keyword evidence="7 11" id="KW-1133">Transmembrane helix</keyword>
<comment type="subcellular location">
    <subcellularLocation>
        <location evidence="11">Endoplasmic reticulum membrane</location>
    </subcellularLocation>
    <subcellularLocation>
        <location evidence="11">Nucleus membrane</location>
    </subcellularLocation>
</comment>
<dbReference type="GO" id="GO:0005789">
    <property type="term" value="C:endoplasmic reticulum membrane"/>
    <property type="evidence" value="ECO:0007669"/>
    <property type="project" value="UniProtKB-SubCell"/>
</dbReference>
<keyword evidence="4 11" id="KW-0812">Transmembrane</keyword>
<dbReference type="AlphaFoldDB" id="A0A238F655"/>
<proteinExistence type="inferred from homology"/>
<name>A0A238F655_9BASI</name>
<evidence type="ECO:0000313" key="13">
    <source>
        <dbReference type="EMBL" id="SCV67463.1"/>
    </source>
</evidence>
<keyword evidence="3 11" id="KW-0415">Karyogamy</keyword>
<evidence type="ECO:0000256" key="1">
    <source>
        <dbReference type="ARBA" id="ARBA00003389"/>
    </source>
</evidence>
<dbReference type="GO" id="GO:0000742">
    <property type="term" value="P:karyogamy involved in conjugation with cellular fusion"/>
    <property type="evidence" value="ECO:0007669"/>
    <property type="project" value="UniProtKB-UniRule"/>
</dbReference>
<evidence type="ECO:0000256" key="11">
    <source>
        <dbReference type="RuleBase" id="RU368082"/>
    </source>
</evidence>
<evidence type="ECO:0000256" key="6">
    <source>
        <dbReference type="ARBA" id="ARBA00022824"/>
    </source>
</evidence>
<reference evidence="14" key="1">
    <citation type="submission" date="2016-09" db="EMBL/GenBank/DDBJ databases">
        <authorList>
            <person name="Jeantristanb JTB J.-T."/>
            <person name="Ricardo R."/>
        </authorList>
    </citation>
    <scope>NUCLEOTIDE SEQUENCE [LARGE SCALE GENOMIC DNA]</scope>
</reference>
<evidence type="ECO:0000313" key="14">
    <source>
        <dbReference type="Proteomes" id="UP000198372"/>
    </source>
</evidence>
<protein>
    <submittedName>
        <fullName evidence="13">BQ2448_5074 protein</fullName>
    </submittedName>
</protein>
<dbReference type="Proteomes" id="UP000198372">
    <property type="component" value="Unassembled WGS sequence"/>
</dbReference>
<accession>A0A238F655</accession>
<sequence>MADATPRPDSPVQQSDEAVGLPSFTSDDPLPPITDAHQRNEEVQDSPVPKKLLAPHITPRSTFARTIKFQLQTHLSYFTKLKGLQAEGSSPLTRDRSCFSQALPPGPSPCHSLKGSSALANDLRVKTAVKMALCEIKTSRSTQSPQECRAFEAARDKSNENGESDLSSCIEQVFSRLALSRSPQYWSSYSGYLREIVVLCSAYRRWEDTEIAREFHQSTATRLADFVDQLQELELVKREATAMESAQRARTFQEISNHIASCLEPLVAALRTSSATQLESFALLQSELLRAIHSVEPLVSHSLKGMLEQLSQMLEDVTLNHQKALEKASDRSVERTSQMFDISVALVHDAVEVWIESFNRSSNELVKEMVGPCEAMWNGSSAPGRSKSRFQCKSNYLPFIVGRSIAQTFLDLSDGAQKLTSSLSRSLDLAWKTQDIQTSNLQALQRDVSVLSEAVRNMTLRTRTTLWSKNLGWVVALATRGRFEPEDLAIGTISALLRLGVWKMALALVTVTCIMGAAQNGWLSMSLLVRIVGLIAGVGVLLQLIGSLVARIRKRRMAVQEPPHPLVGGTSRSSPMSELALEASRFALSNPPSQLRAGIGSFARPRRMRFIEPSRTAQGWPTFVSAESYGTWTASDHW</sequence>
<keyword evidence="6 11" id="KW-0256">Endoplasmic reticulum</keyword>
<keyword evidence="10 11" id="KW-0539">Nucleus</keyword>
<evidence type="ECO:0000256" key="10">
    <source>
        <dbReference type="ARBA" id="ARBA00023242"/>
    </source>
</evidence>
<comment type="function">
    <text evidence="1 11">Required for nuclear membrane fusion during karyogamy.</text>
</comment>
<comment type="similarity">
    <text evidence="2 11">Belongs to the KAR5 family.</text>
</comment>
<keyword evidence="5 11" id="KW-0732">Signal</keyword>
<dbReference type="PANTHER" id="PTHR28012:SF1">
    <property type="entry name" value="NUCLEAR FUSION PROTEIN KAR5"/>
    <property type="match status" value="1"/>
</dbReference>
<evidence type="ECO:0000256" key="7">
    <source>
        <dbReference type="ARBA" id="ARBA00022989"/>
    </source>
</evidence>